<accession>A0A428PBD7</accession>
<keyword evidence="2" id="KW-1185">Reference proteome</keyword>
<protein>
    <submittedName>
        <fullName evidence="1">Uncharacterized protein</fullName>
    </submittedName>
</protein>
<reference evidence="1 2" key="1">
    <citation type="submission" date="2017-06" db="EMBL/GenBank/DDBJ databases">
        <title>Comparative genomic analysis of Ambrosia Fusariam Clade fungi.</title>
        <authorList>
            <person name="Stajich J.E."/>
            <person name="Carrillo J."/>
            <person name="Kijimoto T."/>
            <person name="Eskalen A."/>
            <person name="O'Donnell K."/>
            <person name="Kasson M."/>
        </authorList>
    </citation>
    <scope>NUCLEOTIDE SEQUENCE [LARGE SCALE GENOMIC DNA]</scope>
    <source>
        <strain evidence="1 2">NRRL62584</strain>
    </source>
</reference>
<evidence type="ECO:0000313" key="2">
    <source>
        <dbReference type="Proteomes" id="UP000288168"/>
    </source>
</evidence>
<comment type="caution">
    <text evidence="1">The sequence shown here is derived from an EMBL/GenBank/DDBJ whole genome shotgun (WGS) entry which is preliminary data.</text>
</comment>
<evidence type="ECO:0000313" key="1">
    <source>
        <dbReference type="EMBL" id="RSL50391.1"/>
    </source>
</evidence>
<dbReference type="STRING" id="1325734.A0A428PBD7"/>
<sequence>MAREGEFCDDLGPEIHEPCDFHWLHLDRFSNLKSLKIWVSTHRAGKYSETIGPPISLEQADLETLGMLLSGLANVESVFLSAPLSKQVEPDEGYVEGISENGRLKGRRNLQVMFYYDQNIEIAWNAETVSPPPVLFLR</sequence>
<gene>
    <name evidence="1" type="ORF">CEP54_011950</name>
</gene>
<organism evidence="1 2">
    <name type="scientific">Fusarium duplospermum</name>
    <dbReference type="NCBI Taxonomy" id="1325734"/>
    <lineage>
        <taxon>Eukaryota</taxon>
        <taxon>Fungi</taxon>
        <taxon>Dikarya</taxon>
        <taxon>Ascomycota</taxon>
        <taxon>Pezizomycotina</taxon>
        <taxon>Sordariomycetes</taxon>
        <taxon>Hypocreomycetidae</taxon>
        <taxon>Hypocreales</taxon>
        <taxon>Nectriaceae</taxon>
        <taxon>Fusarium</taxon>
        <taxon>Fusarium solani species complex</taxon>
    </lineage>
</organism>
<dbReference type="Proteomes" id="UP000288168">
    <property type="component" value="Unassembled WGS sequence"/>
</dbReference>
<dbReference type="AlphaFoldDB" id="A0A428PBD7"/>
<dbReference type="OrthoDB" id="4757095at2759"/>
<name>A0A428PBD7_9HYPO</name>
<proteinExistence type="predicted"/>
<dbReference type="EMBL" id="NKCI01000164">
    <property type="protein sequence ID" value="RSL50391.1"/>
    <property type="molecule type" value="Genomic_DNA"/>
</dbReference>